<reference evidence="1 2" key="1">
    <citation type="submission" date="2016-10" db="EMBL/GenBank/DDBJ databases">
        <authorList>
            <person name="Varghese N."/>
            <person name="Submissions S."/>
        </authorList>
    </citation>
    <scope>NUCLEOTIDE SEQUENCE [LARGE SCALE GENOMIC DNA]</scope>
    <source>
        <strain evidence="1 2">DSM 21822</strain>
    </source>
</reference>
<evidence type="ECO:0000313" key="1">
    <source>
        <dbReference type="EMBL" id="SFK29306.1"/>
    </source>
</evidence>
<dbReference type="EMBL" id="FOSL01000004">
    <property type="protein sequence ID" value="SFK29306.1"/>
    <property type="molecule type" value="Genomic_DNA"/>
</dbReference>
<proteinExistence type="predicted"/>
<dbReference type="AlphaFoldDB" id="A0A1I3YDQ2"/>
<protein>
    <submittedName>
        <fullName evidence="1">Uncharacterized protein</fullName>
    </submittedName>
</protein>
<dbReference type="Proteomes" id="UP000323300">
    <property type="component" value="Unassembled WGS sequence"/>
</dbReference>
<gene>
    <name evidence="1" type="ORF">SAMN04488498_104334</name>
</gene>
<sequence length="210" mass="21563">MAAATRAQSVAAIVLAQDAPRGASQAVAALSVKAANFADDPADFVAALLSAWRSVALHGDADLLRPLLSFEVDARLGDPAGDRMRASDIVCLTAAMAVASARGTYAAEQDASTARAELARIATPAIEAAGMLGVDALEWLSRLTGQAALELSRIAANRAPLVMVETGVSLSAIRAAHDLYGDANRAGEIVARNRAAAAAFLPVVFEALSR</sequence>
<accession>A0A1I3YDQ2</accession>
<keyword evidence="2" id="KW-1185">Reference proteome</keyword>
<name>A0A1I3YDQ2_9HYPH</name>
<organism evidence="1 2">
    <name type="scientific">Neomesorhizobium albiziae</name>
    <dbReference type="NCBI Taxonomy" id="335020"/>
    <lineage>
        <taxon>Bacteria</taxon>
        <taxon>Pseudomonadati</taxon>
        <taxon>Pseudomonadota</taxon>
        <taxon>Alphaproteobacteria</taxon>
        <taxon>Hyphomicrobiales</taxon>
        <taxon>Phyllobacteriaceae</taxon>
        <taxon>Neomesorhizobium</taxon>
    </lineage>
</organism>
<evidence type="ECO:0000313" key="2">
    <source>
        <dbReference type="Proteomes" id="UP000323300"/>
    </source>
</evidence>